<dbReference type="PANTHER" id="PTHR43236:SF1">
    <property type="entry name" value="BLL7220 PROTEIN"/>
    <property type="match status" value="1"/>
</dbReference>
<dbReference type="RefSeq" id="WP_173270983.1">
    <property type="nucleotide sequence ID" value="NZ_JABMKV010000002.1"/>
</dbReference>
<evidence type="ECO:0000313" key="3">
    <source>
        <dbReference type="Proteomes" id="UP000762110"/>
    </source>
</evidence>
<dbReference type="Gene3D" id="1.10.10.2910">
    <property type="match status" value="1"/>
</dbReference>
<protein>
    <submittedName>
        <fullName evidence="2">ImmA/IrrE family metallo-endopeptidase</fullName>
    </submittedName>
</protein>
<dbReference type="InterPro" id="IPR052345">
    <property type="entry name" value="Rad_response_metalloprotease"/>
</dbReference>
<dbReference type="Proteomes" id="UP000762110">
    <property type="component" value="Unassembled WGS sequence"/>
</dbReference>
<dbReference type="EMBL" id="JABMKV010000002">
    <property type="protein sequence ID" value="NQX31646.1"/>
    <property type="molecule type" value="Genomic_DNA"/>
</dbReference>
<proteinExistence type="predicted"/>
<gene>
    <name evidence="2" type="ORF">HQN85_07915</name>
</gene>
<sequence length="183" mass="20643">MSRPISGLKLRQVADLTFQMVTNAKITQAPVDVDVIAKYCGVSVEKTDLGQDVTGLLIAQGDDAVIAYSANQGEQRRRFTIAHELGHFVLHRDEGTDTVFVDKDFIVKYRSNKLYSDLELRQEQEANAFAASLLMPREFIFEEISKDRVRNLPEAELISELAKTFNVSVPAMTFRLSNLNILY</sequence>
<organism evidence="2 3">
    <name type="scientific">Pedobacter boryungensis</name>
    <dbReference type="NCBI Taxonomy" id="869962"/>
    <lineage>
        <taxon>Bacteria</taxon>
        <taxon>Pseudomonadati</taxon>
        <taxon>Bacteroidota</taxon>
        <taxon>Sphingobacteriia</taxon>
        <taxon>Sphingobacteriales</taxon>
        <taxon>Sphingobacteriaceae</taxon>
        <taxon>Pedobacter</taxon>
    </lineage>
</organism>
<dbReference type="PANTHER" id="PTHR43236">
    <property type="entry name" value="ANTITOXIN HIGA1"/>
    <property type="match status" value="1"/>
</dbReference>
<feature type="domain" description="IrrE N-terminal-like" evidence="1">
    <location>
        <begin position="38"/>
        <end position="177"/>
    </location>
</feature>
<comment type="caution">
    <text evidence="2">The sequence shown here is derived from an EMBL/GenBank/DDBJ whole genome shotgun (WGS) entry which is preliminary data.</text>
</comment>
<evidence type="ECO:0000313" key="2">
    <source>
        <dbReference type="EMBL" id="NQX31646.1"/>
    </source>
</evidence>
<dbReference type="Pfam" id="PF06114">
    <property type="entry name" value="Peptidase_M78"/>
    <property type="match status" value="1"/>
</dbReference>
<name>A0ABX2DFA0_9SPHI</name>
<accession>A0ABX2DFA0</accession>
<reference evidence="2 3" key="1">
    <citation type="submission" date="2020-05" db="EMBL/GenBank/DDBJ databases">
        <title>Description of Pedobacter foliorum sp. nov.</title>
        <authorList>
            <person name="Qi S."/>
            <person name="Carlier A."/>
            <person name="Cnockaert M."/>
            <person name="Vandamme P."/>
        </authorList>
    </citation>
    <scope>NUCLEOTIDE SEQUENCE [LARGE SCALE GENOMIC DNA]</scope>
    <source>
        <strain evidence="2 3">LMG 31300</strain>
    </source>
</reference>
<keyword evidence="3" id="KW-1185">Reference proteome</keyword>
<dbReference type="InterPro" id="IPR010359">
    <property type="entry name" value="IrrE_HExxH"/>
</dbReference>
<evidence type="ECO:0000259" key="1">
    <source>
        <dbReference type="Pfam" id="PF06114"/>
    </source>
</evidence>